<evidence type="ECO:0000256" key="7">
    <source>
        <dbReference type="ARBA" id="ARBA00022840"/>
    </source>
</evidence>
<keyword evidence="7 9" id="KW-0067">ATP-binding</keyword>
<accession>A6NZF4</accession>
<sequence>MATMEVSAFAKLNLTLDVLGAREDGYHELRMVMQSVSLHDTITLETGTGRGLTVETDKEFLPTDERNLAAAAALRFCEATGVDLGGLSLRIEKRIPVCAGMAGGSTDAAAVLRALNQMTGVNLPVEQLAEIGERVGSDVPYCVLGGTALAEGRGERLTPLPPLPKCHVVLCKPAFPVSTPELFGRIDSVKLRCRPDTAGMLEALERQDLEGVARRLYNVFEDVLPERKAAEIASIRNSLIQFGALGACMSGTGPTVFGIFDDPAAAHAAWEELSVSYRDTFLTQVV</sequence>
<evidence type="ECO:0000256" key="1">
    <source>
        <dbReference type="ARBA" id="ARBA00009684"/>
    </source>
</evidence>
<dbReference type="SUPFAM" id="SSF55060">
    <property type="entry name" value="GHMP Kinase, C-terminal domain"/>
    <property type="match status" value="1"/>
</dbReference>
<feature type="active site" evidence="9">
    <location>
        <position position="11"/>
    </location>
</feature>
<dbReference type="InterPro" id="IPR020568">
    <property type="entry name" value="Ribosomal_Su5_D2-typ_SF"/>
</dbReference>
<dbReference type="Proteomes" id="UP000003639">
    <property type="component" value="Unassembled WGS sequence"/>
</dbReference>
<evidence type="ECO:0000256" key="4">
    <source>
        <dbReference type="ARBA" id="ARBA00022679"/>
    </source>
</evidence>
<reference evidence="12 13" key="1">
    <citation type="submission" date="2007-04" db="EMBL/GenBank/DDBJ databases">
        <authorList>
            <person name="Fulton L."/>
            <person name="Clifton S."/>
            <person name="Fulton B."/>
            <person name="Xu J."/>
            <person name="Minx P."/>
            <person name="Pepin K.H."/>
            <person name="Johnson M."/>
            <person name="Thiruvilangam P."/>
            <person name="Bhonagiri V."/>
            <person name="Nash W.E."/>
            <person name="Mardis E.R."/>
            <person name="Wilson R.K."/>
        </authorList>
    </citation>
    <scope>NUCLEOTIDE SEQUENCE [LARGE SCALE GENOMIC DNA]</scope>
    <source>
        <strain evidence="12 13">ATCC 29799</strain>
    </source>
</reference>
<dbReference type="AlphaFoldDB" id="A6NZF4"/>
<evidence type="ECO:0000313" key="12">
    <source>
        <dbReference type="EMBL" id="EDM98803.1"/>
    </source>
</evidence>
<keyword evidence="5 9" id="KW-0547">Nucleotide-binding</keyword>
<evidence type="ECO:0000256" key="3">
    <source>
        <dbReference type="ARBA" id="ARBA00017473"/>
    </source>
</evidence>
<dbReference type="GO" id="GO:0016114">
    <property type="term" value="P:terpenoid biosynthetic process"/>
    <property type="evidence" value="ECO:0007669"/>
    <property type="project" value="UniProtKB-UniRule"/>
</dbReference>
<feature type="binding site" evidence="9">
    <location>
        <begin position="96"/>
        <end position="106"/>
    </location>
    <ligand>
        <name>ATP</name>
        <dbReference type="ChEBI" id="CHEBI:30616"/>
    </ligand>
</feature>
<keyword evidence="6 9" id="KW-0418">Kinase</keyword>
<reference evidence="12 13" key="2">
    <citation type="submission" date="2007-06" db="EMBL/GenBank/DDBJ databases">
        <title>Draft genome sequence of Pseudoflavonifractor capillosus ATCC 29799.</title>
        <authorList>
            <person name="Sudarsanam P."/>
            <person name="Ley R."/>
            <person name="Guruge J."/>
            <person name="Turnbaugh P.J."/>
            <person name="Mahowald M."/>
            <person name="Liep D."/>
            <person name="Gordon J."/>
        </authorList>
    </citation>
    <scope>NUCLEOTIDE SEQUENCE [LARGE SCALE GENOMIC DNA]</scope>
    <source>
        <strain evidence="12 13">ATCC 29799</strain>
    </source>
</reference>
<dbReference type="SUPFAM" id="SSF54211">
    <property type="entry name" value="Ribosomal protein S5 domain 2-like"/>
    <property type="match status" value="1"/>
</dbReference>
<dbReference type="InterPro" id="IPR014721">
    <property type="entry name" value="Ribsml_uS5_D2-typ_fold_subgr"/>
</dbReference>
<dbReference type="Gene3D" id="3.30.230.10">
    <property type="match status" value="1"/>
</dbReference>
<dbReference type="Pfam" id="PF00288">
    <property type="entry name" value="GHMP_kinases_N"/>
    <property type="match status" value="1"/>
</dbReference>
<dbReference type="InterPro" id="IPR006204">
    <property type="entry name" value="GHMP_kinase_N_dom"/>
</dbReference>
<comment type="catalytic activity">
    <reaction evidence="9">
        <text>4-CDP-2-C-methyl-D-erythritol + ATP = 4-CDP-2-C-methyl-D-erythritol 2-phosphate + ADP + H(+)</text>
        <dbReference type="Rhea" id="RHEA:18437"/>
        <dbReference type="ChEBI" id="CHEBI:15378"/>
        <dbReference type="ChEBI" id="CHEBI:30616"/>
        <dbReference type="ChEBI" id="CHEBI:57823"/>
        <dbReference type="ChEBI" id="CHEBI:57919"/>
        <dbReference type="ChEBI" id="CHEBI:456216"/>
        <dbReference type="EC" id="2.7.1.148"/>
    </reaction>
</comment>
<keyword evidence="13" id="KW-1185">Reference proteome</keyword>
<dbReference type="GO" id="GO:0050515">
    <property type="term" value="F:4-(cytidine 5'-diphospho)-2-C-methyl-D-erythritol kinase activity"/>
    <property type="evidence" value="ECO:0007669"/>
    <property type="project" value="UniProtKB-UniRule"/>
</dbReference>
<protein>
    <recommendedName>
        <fullName evidence="3 9">4-diphosphocytidyl-2-C-methyl-D-erythritol kinase</fullName>
        <shortName evidence="9">CMK</shortName>
        <ecNumber evidence="2 9">2.7.1.148</ecNumber>
    </recommendedName>
    <alternativeName>
        <fullName evidence="8 9">4-(cytidine-5'-diphospho)-2-C-methyl-D-erythritol kinase</fullName>
    </alternativeName>
</protein>
<dbReference type="Pfam" id="PF08544">
    <property type="entry name" value="GHMP_kinases_C"/>
    <property type="match status" value="1"/>
</dbReference>
<feature type="domain" description="GHMP kinase N-terminal" evidence="10">
    <location>
        <begin position="67"/>
        <end position="146"/>
    </location>
</feature>
<evidence type="ECO:0000256" key="9">
    <source>
        <dbReference type="HAMAP-Rule" id="MF_00061"/>
    </source>
</evidence>
<dbReference type="OrthoDB" id="9809438at2"/>
<evidence type="ECO:0000256" key="2">
    <source>
        <dbReference type="ARBA" id="ARBA00012052"/>
    </source>
</evidence>
<evidence type="ECO:0000256" key="5">
    <source>
        <dbReference type="ARBA" id="ARBA00022741"/>
    </source>
</evidence>
<comment type="pathway">
    <text evidence="9">Isoprenoid biosynthesis; isopentenyl diphosphate biosynthesis via DXP pathway; isopentenyl diphosphate from 1-deoxy-D-xylulose 5-phosphate: step 3/6.</text>
</comment>
<dbReference type="InterPro" id="IPR036554">
    <property type="entry name" value="GHMP_kinase_C_sf"/>
</dbReference>
<gene>
    <name evidence="9 12" type="primary">ispE</name>
    <name evidence="12" type="ORF">BACCAP_03605</name>
</gene>
<feature type="active site" evidence="9">
    <location>
        <position position="138"/>
    </location>
</feature>
<dbReference type="STRING" id="411467.BACCAP_03605"/>
<feature type="domain" description="GHMP kinase C-terminal" evidence="11">
    <location>
        <begin position="200"/>
        <end position="274"/>
    </location>
</feature>
<keyword evidence="4 9" id="KW-0808">Transferase</keyword>
<comment type="caution">
    <text evidence="12">The sequence shown here is derived from an EMBL/GenBank/DDBJ whole genome shotgun (WGS) entry which is preliminary data.</text>
</comment>
<evidence type="ECO:0000256" key="6">
    <source>
        <dbReference type="ARBA" id="ARBA00022777"/>
    </source>
</evidence>
<dbReference type="NCBIfam" id="TIGR00154">
    <property type="entry name" value="ispE"/>
    <property type="match status" value="1"/>
</dbReference>
<dbReference type="UniPathway" id="UPA00056">
    <property type="reaction ID" value="UER00094"/>
</dbReference>
<dbReference type="Gene3D" id="3.30.70.890">
    <property type="entry name" value="GHMP kinase, C-terminal domain"/>
    <property type="match status" value="1"/>
</dbReference>
<name>A6NZF4_9FIRM</name>
<evidence type="ECO:0000259" key="11">
    <source>
        <dbReference type="Pfam" id="PF08544"/>
    </source>
</evidence>
<evidence type="ECO:0000256" key="8">
    <source>
        <dbReference type="ARBA" id="ARBA00032554"/>
    </source>
</evidence>
<dbReference type="InterPro" id="IPR004424">
    <property type="entry name" value="IspE"/>
</dbReference>
<comment type="function">
    <text evidence="9">Catalyzes the phosphorylation of the position 2 hydroxy group of 4-diphosphocytidyl-2C-methyl-D-erythritol.</text>
</comment>
<comment type="similarity">
    <text evidence="1 9">Belongs to the GHMP kinase family. IspE subfamily.</text>
</comment>
<dbReference type="GO" id="GO:0019288">
    <property type="term" value="P:isopentenyl diphosphate biosynthetic process, methylerythritol 4-phosphate pathway"/>
    <property type="evidence" value="ECO:0007669"/>
    <property type="project" value="UniProtKB-UniRule"/>
</dbReference>
<organism evidence="12 13">
    <name type="scientific">Pseudoflavonifractor capillosus ATCC 29799</name>
    <dbReference type="NCBI Taxonomy" id="411467"/>
    <lineage>
        <taxon>Bacteria</taxon>
        <taxon>Bacillati</taxon>
        <taxon>Bacillota</taxon>
        <taxon>Clostridia</taxon>
        <taxon>Eubacteriales</taxon>
        <taxon>Oscillospiraceae</taxon>
        <taxon>Pseudoflavonifractor</taxon>
    </lineage>
</organism>
<dbReference type="EC" id="2.7.1.148" evidence="2 9"/>
<evidence type="ECO:0000313" key="13">
    <source>
        <dbReference type="Proteomes" id="UP000003639"/>
    </source>
</evidence>
<dbReference type="PANTHER" id="PTHR43527:SF2">
    <property type="entry name" value="4-DIPHOSPHOCYTIDYL-2-C-METHYL-D-ERYTHRITOL KINASE, CHLOROPLASTIC"/>
    <property type="match status" value="1"/>
</dbReference>
<dbReference type="PANTHER" id="PTHR43527">
    <property type="entry name" value="4-DIPHOSPHOCYTIDYL-2-C-METHYL-D-ERYTHRITOL KINASE, CHLOROPLASTIC"/>
    <property type="match status" value="1"/>
</dbReference>
<dbReference type="GO" id="GO:0005524">
    <property type="term" value="F:ATP binding"/>
    <property type="evidence" value="ECO:0007669"/>
    <property type="project" value="UniProtKB-UniRule"/>
</dbReference>
<dbReference type="EMBL" id="AAXG02000032">
    <property type="protein sequence ID" value="EDM98803.1"/>
    <property type="molecule type" value="Genomic_DNA"/>
</dbReference>
<keyword evidence="9" id="KW-0414">Isoprene biosynthesis</keyword>
<proteinExistence type="inferred from homology"/>
<dbReference type="PIRSF" id="PIRSF010376">
    <property type="entry name" value="IspE"/>
    <property type="match status" value="1"/>
</dbReference>
<dbReference type="RefSeq" id="WP_006574109.1">
    <property type="nucleotide sequence ID" value="NZ_AAXG02000032.1"/>
</dbReference>
<dbReference type="HAMAP" id="MF_00061">
    <property type="entry name" value="IspE"/>
    <property type="match status" value="1"/>
</dbReference>
<dbReference type="eggNOG" id="COG1947">
    <property type="taxonomic scope" value="Bacteria"/>
</dbReference>
<evidence type="ECO:0000259" key="10">
    <source>
        <dbReference type="Pfam" id="PF00288"/>
    </source>
</evidence>
<dbReference type="InterPro" id="IPR013750">
    <property type="entry name" value="GHMP_kinase_C_dom"/>
</dbReference>